<dbReference type="GO" id="GO:0016020">
    <property type="term" value="C:membrane"/>
    <property type="evidence" value="ECO:0007669"/>
    <property type="project" value="InterPro"/>
</dbReference>
<evidence type="ECO:0000259" key="2">
    <source>
        <dbReference type="Pfam" id="PF06580"/>
    </source>
</evidence>
<dbReference type="SUPFAM" id="SSF55874">
    <property type="entry name" value="ATPase domain of HSP90 chaperone/DNA topoisomerase II/histidine kinase"/>
    <property type="match status" value="1"/>
</dbReference>
<evidence type="ECO:0000256" key="1">
    <source>
        <dbReference type="SAM" id="Phobius"/>
    </source>
</evidence>
<dbReference type="EMBL" id="RPDH01000003">
    <property type="protein sequence ID" value="RPE05793.1"/>
    <property type="molecule type" value="Genomic_DNA"/>
</dbReference>
<feature type="transmembrane region" description="Helical" evidence="1">
    <location>
        <begin position="45"/>
        <end position="65"/>
    </location>
</feature>
<dbReference type="PANTHER" id="PTHR34220:SF7">
    <property type="entry name" value="SENSOR HISTIDINE KINASE YPDA"/>
    <property type="match status" value="1"/>
</dbReference>
<dbReference type="Pfam" id="PF06580">
    <property type="entry name" value="His_kinase"/>
    <property type="match status" value="1"/>
</dbReference>
<keyword evidence="1" id="KW-0812">Transmembrane</keyword>
<organism evidence="3 4">
    <name type="scientific">Chitinophaga lutea</name>
    <dbReference type="NCBI Taxonomy" id="2488634"/>
    <lineage>
        <taxon>Bacteria</taxon>
        <taxon>Pseudomonadati</taxon>
        <taxon>Bacteroidota</taxon>
        <taxon>Chitinophagia</taxon>
        <taxon>Chitinophagales</taxon>
        <taxon>Chitinophagaceae</taxon>
        <taxon>Chitinophaga</taxon>
    </lineage>
</organism>
<protein>
    <recommendedName>
        <fullName evidence="2">Signal transduction histidine kinase internal region domain-containing protein</fullName>
    </recommendedName>
</protein>
<reference evidence="3 4" key="1">
    <citation type="submission" date="2018-11" db="EMBL/GenBank/DDBJ databases">
        <title>Chitinophaga lutea sp.nov., isolate from arsenic contaminated soil.</title>
        <authorList>
            <person name="Zong Y."/>
        </authorList>
    </citation>
    <scope>NUCLEOTIDE SEQUENCE [LARGE SCALE GENOMIC DNA]</scope>
    <source>
        <strain evidence="3 4">ZY74</strain>
    </source>
</reference>
<evidence type="ECO:0000313" key="3">
    <source>
        <dbReference type="EMBL" id="RPE05793.1"/>
    </source>
</evidence>
<proteinExistence type="predicted"/>
<keyword evidence="1" id="KW-1133">Transmembrane helix</keyword>
<dbReference type="InterPro" id="IPR036890">
    <property type="entry name" value="HATPase_C_sf"/>
</dbReference>
<evidence type="ECO:0000313" key="4">
    <source>
        <dbReference type="Proteomes" id="UP000278351"/>
    </source>
</evidence>
<gene>
    <name evidence="3" type="ORF">EGT74_25860</name>
</gene>
<accession>A0A3N4PAY0</accession>
<keyword evidence="4" id="KW-1185">Reference proteome</keyword>
<feature type="transmembrane region" description="Helical" evidence="1">
    <location>
        <begin position="107"/>
        <end position="130"/>
    </location>
</feature>
<dbReference type="PANTHER" id="PTHR34220">
    <property type="entry name" value="SENSOR HISTIDINE KINASE YPDA"/>
    <property type="match status" value="1"/>
</dbReference>
<dbReference type="Proteomes" id="UP000278351">
    <property type="component" value="Unassembled WGS sequence"/>
</dbReference>
<dbReference type="AlphaFoldDB" id="A0A3N4PAY0"/>
<name>A0A3N4PAY0_9BACT</name>
<keyword evidence="1" id="KW-0472">Membrane</keyword>
<dbReference type="InterPro" id="IPR010559">
    <property type="entry name" value="Sig_transdc_His_kin_internal"/>
</dbReference>
<feature type="transmembrane region" description="Helical" evidence="1">
    <location>
        <begin position="12"/>
        <end position="33"/>
    </location>
</feature>
<dbReference type="InterPro" id="IPR050640">
    <property type="entry name" value="Bact_2-comp_sensor_kinase"/>
</dbReference>
<sequence>MLHMQEEKTLKWWPLQVFVWTLLTLSLFMQVMIQSPMGFYRSVLYTSLIIGTAIPFTLLLSDVLLPVFIRRRQLARFVGIGLLACSVMGLLFALIDRYFDPEEMSLIARWFSMLTSALLITGSICGIRFYREHATIDKKHRTLQNAHLEAELQLLRDQVNPHFLFNVMNSIHVLMKKDVQQASSVLLKFSDMLRHQLYDSGKAYIPLNDEIGYLKNYVNVEMTRWGSDVTAECRWPEAPGNRLIAPFLLSPFIENAFKFVSRDRYDGNFVKIDSALHGQLLTMEVTNTFDHQQQTPGLPTSGGIGLRNVQKRLSLLYPGRHNLKISQQEHLFSIKLSIQLGDI</sequence>
<feature type="domain" description="Signal transduction histidine kinase internal region" evidence="2">
    <location>
        <begin position="150"/>
        <end position="227"/>
    </location>
</feature>
<comment type="caution">
    <text evidence="3">The sequence shown here is derived from an EMBL/GenBank/DDBJ whole genome shotgun (WGS) entry which is preliminary data.</text>
</comment>
<dbReference type="GO" id="GO:0000155">
    <property type="term" value="F:phosphorelay sensor kinase activity"/>
    <property type="evidence" value="ECO:0007669"/>
    <property type="project" value="InterPro"/>
</dbReference>
<feature type="transmembrane region" description="Helical" evidence="1">
    <location>
        <begin position="77"/>
        <end position="95"/>
    </location>
</feature>